<keyword evidence="2" id="KW-1185">Reference proteome</keyword>
<comment type="caution">
    <text evidence="1">The sequence shown here is derived from an EMBL/GenBank/DDBJ whole genome shotgun (WGS) entry which is preliminary data.</text>
</comment>
<evidence type="ECO:0000313" key="1">
    <source>
        <dbReference type="EMBL" id="MBK1869309.1"/>
    </source>
</evidence>
<dbReference type="EMBL" id="JAENHL010000008">
    <property type="protein sequence ID" value="MBK1869309.1"/>
    <property type="molecule type" value="Genomic_DNA"/>
</dbReference>
<accession>A0ACC5R9D9</accession>
<keyword evidence="1" id="KW-0067">ATP-binding</keyword>
<dbReference type="Proteomes" id="UP000616151">
    <property type="component" value="Unassembled WGS sequence"/>
</dbReference>
<keyword evidence="1" id="KW-0547">Nucleotide-binding</keyword>
<protein>
    <submittedName>
        <fullName evidence="1">ABC transporter ATP-binding protein</fullName>
    </submittedName>
</protein>
<sequence>MSANGNSASGKPAVELVNISKRFPGVVANDNVSLALWPGEVHVLLGENGAGKSTLIALLAGLQQPDEGHIEIAGERRQITSPSAALALGIGTVFQHNMLVPSLTVAENLLLGAPWWQRPGRAGLARALATIGKDFGLDVPLDAKAGEISLGEQQQVEIVRALLHKSRVLILDEATSMMTPKGIEVLGQLMRKLAASGLAIVFITHKLDEALNFGDRISILRRGRKIAQLAPERLKTLDKTQARSEIIKAMFARQDEQSDAAAPLPRPQLAAKADLDISALSIAPEPGLPGLADISLTVRSGEIVGIAGIDGNGQKQLAEALAGQRALASGTIRLGGAPVEHLTAGARHKLGLRYLTDDRLTEATVASFPLNLNLLLKTIGEEPFWRRGIEQTREIHAHAEQQVKRYDIRTPGIHTPIGKLSGGNIQKALLARELAGDAKAMIFNKPTYGLDYQNIALSRARIRESAERGLAVLLISTDLDELLELSDRIAVMSQGRIAGIVENGPEARWAVGNLMVGEAA</sequence>
<proteinExistence type="predicted"/>
<reference evidence="1" key="1">
    <citation type="submission" date="2021-01" db="EMBL/GenBank/DDBJ databases">
        <authorList>
            <person name="Sun Q."/>
        </authorList>
    </citation>
    <scope>NUCLEOTIDE SEQUENCE</scope>
    <source>
        <strain evidence="1">YIM B02566</strain>
    </source>
</reference>
<organism evidence="1 2">
    <name type="scientific">Taklimakanibacter albus</name>
    <dbReference type="NCBI Taxonomy" id="2800327"/>
    <lineage>
        <taxon>Bacteria</taxon>
        <taxon>Pseudomonadati</taxon>
        <taxon>Pseudomonadota</taxon>
        <taxon>Alphaproteobacteria</taxon>
        <taxon>Hyphomicrobiales</taxon>
        <taxon>Aestuariivirgaceae</taxon>
        <taxon>Taklimakanibacter</taxon>
    </lineage>
</organism>
<gene>
    <name evidence="1" type="ORF">JHL16_23315</name>
</gene>
<name>A0ACC5R9D9_9HYPH</name>
<evidence type="ECO:0000313" key="2">
    <source>
        <dbReference type="Proteomes" id="UP000616151"/>
    </source>
</evidence>